<dbReference type="GO" id="GO:0003677">
    <property type="term" value="F:DNA binding"/>
    <property type="evidence" value="ECO:0007669"/>
    <property type="project" value="InterPro"/>
</dbReference>
<dbReference type="eggNOG" id="COG2197">
    <property type="taxonomic scope" value="Bacteria"/>
</dbReference>
<dbReference type="Pfam" id="PF00196">
    <property type="entry name" value="GerE"/>
    <property type="match status" value="1"/>
</dbReference>
<dbReference type="Proteomes" id="UP000001880">
    <property type="component" value="Chromosome"/>
</dbReference>
<dbReference type="SMART" id="SM00421">
    <property type="entry name" value="HTH_LUXR"/>
    <property type="match status" value="1"/>
</dbReference>
<dbReference type="Gene3D" id="1.10.10.10">
    <property type="entry name" value="Winged helix-like DNA-binding domain superfamily/Winged helix DNA-binding domain"/>
    <property type="match status" value="1"/>
</dbReference>
<dbReference type="AlphaFoldDB" id="D0LHN8"/>
<reference evidence="2 3" key="1">
    <citation type="journal article" date="2010" name="Stand. Genomic Sci.">
        <title>Complete genome sequence of Haliangium ochraceum type strain (SMP-2).</title>
        <authorList>
            <consortium name="US DOE Joint Genome Institute (JGI-PGF)"/>
            <person name="Ivanova N."/>
            <person name="Daum C."/>
            <person name="Lang E."/>
            <person name="Abt B."/>
            <person name="Kopitz M."/>
            <person name="Saunders E."/>
            <person name="Lapidus A."/>
            <person name="Lucas S."/>
            <person name="Glavina Del Rio T."/>
            <person name="Nolan M."/>
            <person name="Tice H."/>
            <person name="Copeland A."/>
            <person name="Cheng J.F."/>
            <person name="Chen F."/>
            <person name="Bruce D."/>
            <person name="Goodwin L."/>
            <person name="Pitluck S."/>
            <person name="Mavromatis K."/>
            <person name="Pati A."/>
            <person name="Mikhailova N."/>
            <person name="Chen A."/>
            <person name="Palaniappan K."/>
            <person name="Land M."/>
            <person name="Hauser L."/>
            <person name="Chang Y.J."/>
            <person name="Jeffries C.D."/>
            <person name="Detter J.C."/>
            <person name="Brettin T."/>
            <person name="Rohde M."/>
            <person name="Goker M."/>
            <person name="Bristow J."/>
            <person name="Markowitz V."/>
            <person name="Eisen J.A."/>
            <person name="Hugenholtz P."/>
            <person name="Kyrpides N.C."/>
            <person name="Klenk H.P."/>
        </authorList>
    </citation>
    <scope>NUCLEOTIDE SEQUENCE [LARGE SCALE GENOMIC DNA]</scope>
    <source>
        <strain evidence="3">DSM 14365 / CIP 107738 / JCM 11303 / AJ 13395 / SMP-2</strain>
    </source>
</reference>
<keyword evidence="3" id="KW-1185">Reference proteome</keyword>
<proteinExistence type="predicted"/>
<dbReference type="HOGENOM" id="CLU_1649768_0_0_7"/>
<evidence type="ECO:0000313" key="3">
    <source>
        <dbReference type="Proteomes" id="UP000001880"/>
    </source>
</evidence>
<gene>
    <name evidence="2" type="ordered locus">Hoch_0259</name>
</gene>
<name>D0LHN8_HALO1</name>
<feature type="domain" description="HTH luxR-type" evidence="1">
    <location>
        <begin position="113"/>
        <end position="140"/>
    </location>
</feature>
<dbReference type="SUPFAM" id="SSF46894">
    <property type="entry name" value="C-terminal effector domain of the bipartite response regulators"/>
    <property type="match status" value="1"/>
</dbReference>
<dbReference type="InterPro" id="IPR036388">
    <property type="entry name" value="WH-like_DNA-bd_sf"/>
</dbReference>
<dbReference type="EMBL" id="CP001804">
    <property type="protein sequence ID" value="ACY12900.1"/>
    <property type="molecule type" value="Genomic_DNA"/>
</dbReference>
<dbReference type="KEGG" id="hoh:Hoch_0259"/>
<dbReference type="InterPro" id="IPR016032">
    <property type="entry name" value="Sig_transdc_resp-reg_C-effctor"/>
</dbReference>
<evidence type="ECO:0000313" key="2">
    <source>
        <dbReference type="EMBL" id="ACY12900.1"/>
    </source>
</evidence>
<accession>D0LHN8</accession>
<evidence type="ECO:0000259" key="1">
    <source>
        <dbReference type="PROSITE" id="PS00622"/>
    </source>
</evidence>
<protein>
    <submittedName>
        <fullName evidence="2">ATP-dependent transcriptional regulator, MalT-like, LuxR family</fullName>
    </submittedName>
</protein>
<organism evidence="2 3">
    <name type="scientific">Haliangium ochraceum (strain DSM 14365 / JCM 11303 / SMP-2)</name>
    <dbReference type="NCBI Taxonomy" id="502025"/>
    <lineage>
        <taxon>Bacteria</taxon>
        <taxon>Pseudomonadati</taxon>
        <taxon>Myxococcota</taxon>
        <taxon>Polyangia</taxon>
        <taxon>Haliangiales</taxon>
        <taxon>Kofleriaceae</taxon>
        <taxon>Haliangium</taxon>
    </lineage>
</organism>
<sequence length="160" mass="17831">MVVVDGPERAVYMNSSARTLLQSPSGEMPDWVSPHVEPMLEGLTRAEQTVERWVREEMVLRVRARPLDRYSGFAVLEITVAQVAGGRHVADQLARSLQIPISDAKLLALLWRGMSNDEIAQTLSVRVGTIKSRLFRLYQRLGVKRRPAAVLRAAEVLSAA</sequence>
<dbReference type="InterPro" id="IPR000792">
    <property type="entry name" value="Tscrpt_reg_LuxR_C"/>
</dbReference>
<dbReference type="GO" id="GO:0006355">
    <property type="term" value="P:regulation of DNA-templated transcription"/>
    <property type="evidence" value="ECO:0007669"/>
    <property type="project" value="InterPro"/>
</dbReference>
<dbReference type="PROSITE" id="PS00622">
    <property type="entry name" value="HTH_LUXR_1"/>
    <property type="match status" value="1"/>
</dbReference>